<dbReference type="EMBL" id="ML209549">
    <property type="protein sequence ID" value="TFK58199.1"/>
    <property type="molecule type" value="Genomic_DNA"/>
</dbReference>
<dbReference type="Proteomes" id="UP000308600">
    <property type="component" value="Unassembled WGS sequence"/>
</dbReference>
<accession>A0ACD2ZYL1</accession>
<gene>
    <name evidence="1" type="ORF">BDN72DRAFT_906975</name>
</gene>
<name>A0ACD2ZYL1_9AGAR</name>
<keyword evidence="2" id="KW-1185">Reference proteome</keyword>
<evidence type="ECO:0000313" key="2">
    <source>
        <dbReference type="Proteomes" id="UP000308600"/>
    </source>
</evidence>
<protein>
    <submittedName>
        <fullName evidence="1">Uncharacterized protein</fullName>
    </submittedName>
</protein>
<organism evidence="1 2">
    <name type="scientific">Pluteus cervinus</name>
    <dbReference type="NCBI Taxonomy" id="181527"/>
    <lineage>
        <taxon>Eukaryota</taxon>
        <taxon>Fungi</taxon>
        <taxon>Dikarya</taxon>
        <taxon>Basidiomycota</taxon>
        <taxon>Agaricomycotina</taxon>
        <taxon>Agaricomycetes</taxon>
        <taxon>Agaricomycetidae</taxon>
        <taxon>Agaricales</taxon>
        <taxon>Pluteineae</taxon>
        <taxon>Pluteaceae</taxon>
        <taxon>Pluteus</taxon>
    </lineage>
</organism>
<evidence type="ECO:0000313" key="1">
    <source>
        <dbReference type="EMBL" id="TFK58199.1"/>
    </source>
</evidence>
<reference evidence="1 2" key="1">
    <citation type="journal article" date="2019" name="Nat. Ecol. Evol.">
        <title>Megaphylogeny resolves global patterns of mushroom evolution.</title>
        <authorList>
            <person name="Varga T."/>
            <person name="Krizsan K."/>
            <person name="Foldi C."/>
            <person name="Dima B."/>
            <person name="Sanchez-Garcia M."/>
            <person name="Sanchez-Ramirez S."/>
            <person name="Szollosi G.J."/>
            <person name="Szarkandi J.G."/>
            <person name="Papp V."/>
            <person name="Albert L."/>
            <person name="Andreopoulos W."/>
            <person name="Angelini C."/>
            <person name="Antonin V."/>
            <person name="Barry K.W."/>
            <person name="Bougher N.L."/>
            <person name="Buchanan P."/>
            <person name="Buyck B."/>
            <person name="Bense V."/>
            <person name="Catcheside P."/>
            <person name="Chovatia M."/>
            <person name="Cooper J."/>
            <person name="Damon W."/>
            <person name="Desjardin D."/>
            <person name="Finy P."/>
            <person name="Geml J."/>
            <person name="Haridas S."/>
            <person name="Hughes K."/>
            <person name="Justo A."/>
            <person name="Karasinski D."/>
            <person name="Kautmanova I."/>
            <person name="Kiss B."/>
            <person name="Kocsube S."/>
            <person name="Kotiranta H."/>
            <person name="LaButti K.M."/>
            <person name="Lechner B.E."/>
            <person name="Liimatainen K."/>
            <person name="Lipzen A."/>
            <person name="Lukacs Z."/>
            <person name="Mihaltcheva S."/>
            <person name="Morgado L.N."/>
            <person name="Niskanen T."/>
            <person name="Noordeloos M.E."/>
            <person name="Ohm R.A."/>
            <person name="Ortiz-Santana B."/>
            <person name="Ovrebo C."/>
            <person name="Racz N."/>
            <person name="Riley R."/>
            <person name="Savchenko A."/>
            <person name="Shiryaev A."/>
            <person name="Soop K."/>
            <person name="Spirin V."/>
            <person name="Szebenyi C."/>
            <person name="Tomsovsky M."/>
            <person name="Tulloss R.E."/>
            <person name="Uehling J."/>
            <person name="Grigoriev I.V."/>
            <person name="Vagvolgyi C."/>
            <person name="Papp T."/>
            <person name="Martin F.M."/>
            <person name="Miettinen O."/>
            <person name="Hibbett D.S."/>
            <person name="Nagy L.G."/>
        </authorList>
    </citation>
    <scope>NUCLEOTIDE SEQUENCE [LARGE SCALE GENOMIC DNA]</scope>
    <source>
        <strain evidence="1 2">NL-1719</strain>
    </source>
</reference>
<sequence>MDVEVYTGKYKALSDRIEKGEGRLEKKITEVEKENKRLKNVVEGCKRDAEEEKKRTSEEISSMKERLQELDDVKRDLQKLEDQFLARLAPEDSSDEGEGPGGSILLGKKAKAKKPQKSRKRKRAADDEGDKDGDSENEDEGGMSPAERRSYHAYKHSGIKELVRFGFQFKMDHPLSSPATFPEFPADDNDETWPKVQTVDDDPTLPVVRFRWNCPKDQSDNFRGIRLVVSWVRRKGAAHTPALAKILEDLSENHLQQRVTERFEQLRREYREHQRDKELEPSVKAEKAKKKTLTSRAQAKLKVRKRKRESLPDEHELRNPKYDVVFEHYGFMSCDEDDVDEAGKLQQFKTRAPVWRSEKLQEVLDGVDKVADPAKGKGKATPRIKGNVLIKSPPSIKDIRKRARRWMVSPNYLKENKQYDKSSKVIDNGKLWGEAANLAEMEAEVKEVKKGKKKARQDPGESDEDEEDEDDEM</sequence>
<proteinExistence type="predicted"/>